<evidence type="ECO:0000256" key="6">
    <source>
        <dbReference type="SAM" id="Phobius"/>
    </source>
</evidence>
<dbReference type="Pfam" id="PF26037">
    <property type="entry name" value="zf-RING_DCST1_C"/>
    <property type="match status" value="1"/>
</dbReference>
<evidence type="ECO:0000256" key="5">
    <source>
        <dbReference type="SAM" id="MobiDB-lite"/>
    </source>
</evidence>
<sequence>MNFNDKRKFPGYHYHPLRRNTQDLSYVDGHFSPEISLNSNNSHSFYSKSSTTVASDSVCSDSLCSYSLSERSSQPARIHTFVNLNQSSAKPDGSPRASKRRMSSIYNGRKRRRSSKKARTGLLGFIIAVVKSDPGKYWLLKAIFAFPLGLLISLGLYITVVMPMDMEPENREFVGSASGLLLSLGFAFSVQIRCITLLVLPTFFGRAGRTYIAAFAIIFLVAGPIKNLIDNFREVARSLSCMAQLLANHTLTKWKLRLSPLKDAIEELQEEGFLIGQIGSVVEQAFAPLRQVVTVNTKGQRHKLKPGEDEGEVVEDKWAKKLDLRCDDVFSRAILKCRDWFGDMEEKCMDALWLLGYILCLPLKMTFFCDLMRVISGALGMDCDSFDVVDPGVGGTYTATRDMVGEVENGMKVNLQYRLVGPGTPLNFISAEEIKAGVMNEYESKAQWVNFLLLICKRLLTFTFLLVFKEAYDYQKGFLTNFQHDNVYVTSYFRRIDARRKAAGKKKLLPLKRSEKQQMIFPTNRALMARETRDLKPGTAKLVFQAFVSVIIMYIDFLFVWVLNVIKRNSKIEYHQQGEQYVKIDVFGTGFMASIVRMFLTTFNSHHKLDSITSNEDCLPRATPPSIWKNARVMLIYLATWLFMLSEAYGLRLRRAICAFFYRKREKRRVLYVYNELLKKRKGYLRHMRHRVRKQIRDRTLETKTSVINALKLQFPRLCWCLRFLAASKDTCLVCKDPEGKDFVRCQTVGCNWGYCKECWGDIKRKCYACGGKEDDESGSDSDESSTSESSELTDDENFLH</sequence>
<feature type="region of interest" description="Disordered" evidence="5">
    <location>
        <begin position="772"/>
        <end position="801"/>
    </location>
</feature>
<reference evidence="9 10" key="1">
    <citation type="journal article" date="2023" name="Sci. Data">
        <title>Genome assembly of the Korean intertidal mud-creeper Batillaria attramentaria.</title>
        <authorList>
            <person name="Patra A.K."/>
            <person name="Ho P.T."/>
            <person name="Jun S."/>
            <person name="Lee S.J."/>
            <person name="Kim Y."/>
            <person name="Won Y.J."/>
        </authorList>
    </citation>
    <scope>NUCLEOTIDE SEQUENCE [LARGE SCALE GENOMIC DNA]</scope>
    <source>
        <strain evidence="9">Wonlab-2016</strain>
    </source>
</reference>
<comment type="caution">
    <text evidence="9">The sequence shown here is derived from an EMBL/GenBank/DDBJ whole genome shotgun (WGS) entry which is preliminary data.</text>
</comment>
<dbReference type="Pfam" id="PF07782">
    <property type="entry name" value="DC_STAMP"/>
    <property type="match status" value="1"/>
</dbReference>
<feature type="transmembrane region" description="Helical" evidence="6">
    <location>
        <begin position="542"/>
        <end position="563"/>
    </location>
</feature>
<dbReference type="InterPro" id="IPR012858">
    <property type="entry name" value="DC_STAMP-like"/>
</dbReference>
<feature type="transmembrane region" description="Helical" evidence="6">
    <location>
        <begin position="634"/>
        <end position="653"/>
    </location>
</feature>
<feature type="transmembrane region" description="Helical" evidence="6">
    <location>
        <begin position="138"/>
        <end position="160"/>
    </location>
</feature>
<keyword evidence="3 6" id="KW-1133">Transmembrane helix</keyword>
<dbReference type="Proteomes" id="UP001519460">
    <property type="component" value="Unassembled WGS sequence"/>
</dbReference>
<evidence type="ECO:0008006" key="11">
    <source>
        <dbReference type="Google" id="ProtNLM"/>
    </source>
</evidence>
<accession>A0ABD0L4L3</accession>
<evidence type="ECO:0000256" key="4">
    <source>
        <dbReference type="ARBA" id="ARBA00023136"/>
    </source>
</evidence>
<evidence type="ECO:0000313" key="9">
    <source>
        <dbReference type="EMBL" id="KAK7494280.1"/>
    </source>
</evidence>
<feature type="region of interest" description="Disordered" evidence="5">
    <location>
        <begin position="86"/>
        <end position="113"/>
    </location>
</feature>
<keyword evidence="2 6" id="KW-0812">Transmembrane</keyword>
<feature type="compositionally biased region" description="Basic residues" evidence="5">
    <location>
        <begin position="97"/>
        <end position="113"/>
    </location>
</feature>
<evidence type="ECO:0000256" key="1">
    <source>
        <dbReference type="ARBA" id="ARBA00004141"/>
    </source>
</evidence>
<keyword evidence="10" id="KW-1185">Reference proteome</keyword>
<name>A0ABD0L4L3_9CAEN</name>
<feature type="transmembrane region" description="Helical" evidence="6">
    <location>
        <begin position="210"/>
        <end position="229"/>
    </location>
</feature>
<evidence type="ECO:0000259" key="8">
    <source>
        <dbReference type="Pfam" id="PF26037"/>
    </source>
</evidence>
<evidence type="ECO:0000256" key="3">
    <source>
        <dbReference type="ARBA" id="ARBA00022989"/>
    </source>
</evidence>
<feature type="transmembrane region" description="Helical" evidence="6">
    <location>
        <begin position="180"/>
        <end position="204"/>
    </location>
</feature>
<feature type="domain" description="Dendritic cell-specific transmembrane protein-like" evidence="7">
    <location>
        <begin position="484"/>
        <end position="674"/>
    </location>
</feature>
<feature type="compositionally biased region" description="Acidic residues" evidence="5">
    <location>
        <begin position="774"/>
        <end position="801"/>
    </location>
</feature>
<feature type="transmembrane region" description="Helical" evidence="6">
    <location>
        <begin position="448"/>
        <end position="468"/>
    </location>
</feature>
<feature type="transmembrane region" description="Helical" evidence="6">
    <location>
        <begin position="584"/>
        <end position="603"/>
    </location>
</feature>
<evidence type="ECO:0000259" key="7">
    <source>
        <dbReference type="Pfam" id="PF07782"/>
    </source>
</evidence>
<proteinExistence type="predicted"/>
<comment type="subcellular location">
    <subcellularLocation>
        <location evidence="1">Membrane</location>
        <topology evidence="1">Multi-pass membrane protein</topology>
    </subcellularLocation>
</comment>
<dbReference type="GO" id="GO:0016020">
    <property type="term" value="C:membrane"/>
    <property type="evidence" value="ECO:0007669"/>
    <property type="project" value="UniProtKB-SubCell"/>
</dbReference>
<organism evidence="9 10">
    <name type="scientific">Batillaria attramentaria</name>
    <dbReference type="NCBI Taxonomy" id="370345"/>
    <lineage>
        <taxon>Eukaryota</taxon>
        <taxon>Metazoa</taxon>
        <taxon>Spiralia</taxon>
        <taxon>Lophotrochozoa</taxon>
        <taxon>Mollusca</taxon>
        <taxon>Gastropoda</taxon>
        <taxon>Caenogastropoda</taxon>
        <taxon>Sorbeoconcha</taxon>
        <taxon>Cerithioidea</taxon>
        <taxon>Batillariidae</taxon>
        <taxon>Batillaria</taxon>
    </lineage>
</organism>
<dbReference type="AlphaFoldDB" id="A0ABD0L4L3"/>
<dbReference type="PANTHER" id="PTHR21041">
    <property type="entry name" value="DENDRITIC CELL-SPECIFIC TRANSMEMBRANE PROTEIN"/>
    <property type="match status" value="1"/>
</dbReference>
<dbReference type="EMBL" id="JACVVK020000085">
    <property type="protein sequence ID" value="KAK7494280.1"/>
    <property type="molecule type" value="Genomic_DNA"/>
</dbReference>
<feature type="domain" description="E3 ubiquitin-protein ligase DCST1-like C-terminal" evidence="8">
    <location>
        <begin position="731"/>
        <end position="771"/>
    </location>
</feature>
<dbReference type="PANTHER" id="PTHR21041:SF17">
    <property type="entry name" value="E3 UBIQUITIN-PROTEIN LIGASE DCST1"/>
    <property type="match status" value="1"/>
</dbReference>
<gene>
    <name evidence="9" type="ORF">BaRGS_00014562</name>
</gene>
<dbReference type="InterPro" id="IPR058842">
    <property type="entry name" value="DCST1_C"/>
</dbReference>
<keyword evidence="4 6" id="KW-0472">Membrane</keyword>
<dbReference type="InterPro" id="IPR051856">
    <property type="entry name" value="CSR-E3_Ligase_Protein"/>
</dbReference>
<protein>
    <recommendedName>
        <fullName evidence="11">Dendritic cell-specific transmembrane protein-like domain-containing protein</fullName>
    </recommendedName>
</protein>
<evidence type="ECO:0000313" key="10">
    <source>
        <dbReference type="Proteomes" id="UP001519460"/>
    </source>
</evidence>
<evidence type="ECO:0000256" key="2">
    <source>
        <dbReference type="ARBA" id="ARBA00022692"/>
    </source>
</evidence>